<comment type="caution">
    <text evidence="2">The sequence shown here is derived from an EMBL/GenBank/DDBJ whole genome shotgun (WGS) entry which is preliminary data.</text>
</comment>
<reference evidence="2 3" key="1">
    <citation type="submission" date="2016-04" db="EMBL/GenBank/DDBJ databases">
        <title>The genome of Intoshia linei affirms orthonectids as highly simplified spiralians.</title>
        <authorList>
            <person name="Mikhailov K.V."/>
            <person name="Slusarev G.S."/>
            <person name="Nikitin M.A."/>
            <person name="Logacheva M.D."/>
            <person name="Penin A."/>
            <person name="Aleoshin V."/>
            <person name="Panchin Y.V."/>
        </authorList>
    </citation>
    <scope>NUCLEOTIDE SEQUENCE [LARGE SCALE GENOMIC DNA]</scope>
    <source>
        <strain evidence="2">Intl2013</strain>
        <tissue evidence="2">Whole animal</tissue>
    </source>
</reference>
<dbReference type="GO" id="GO:0000502">
    <property type="term" value="C:proteasome complex"/>
    <property type="evidence" value="ECO:0007669"/>
    <property type="project" value="TreeGrafter"/>
</dbReference>
<dbReference type="GO" id="GO:0008237">
    <property type="term" value="F:metallopeptidase activity"/>
    <property type="evidence" value="ECO:0007669"/>
    <property type="project" value="InterPro"/>
</dbReference>
<dbReference type="OrthoDB" id="10256771at2759"/>
<dbReference type="AlphaFoldDB" id="A0A177B9Q1"/>
<accession>A0A177B9Q1</accession>
<evidence type="ECO:0000313" key="2">
    <source>
        <dbReference type="EMBL" id="OAF70900.1"/>
    </source>
</evidence>
<gene>
    <name evidence="2" type="ORF">A3Q56_01299</name>
</gene>
<dbReference type="GO" id="GO:0043161">
    <property type="term" value="P:proteasome-mediated ubiquitin-dependent protein catabolic process"/>
    <property type="evidence" value="ECO:0007669"/>
    <property type="project" value="TreeGrafter"/>
</dbReference>
<dbReference type="Proteomes" id="UP000078046">
    <property type="component" value="Unassembled WGS sequence"/>
</dbReference>
<dbReference type="InterPro" id="IPR024969">
    <property type="entry name" value="EIF3F/CSN6-like_C"/>
</dbReference>
<evidence type="ECO:0000313" key="3">
    <source>
        <dbReference type="Proteomes" id="UP000078046"/>
    </source>
</evidence>
<feature type="domain" description="MPN" evidence="1">
    <location>
        <begin position="36"/>
        <end position="188"/>
    </location>
</feature>
<proteinExistence type="predicted"/>
<name>A0A177B9Q1_9BILA</name>
<dbReference type="PANTHER" id="PTHR10540">
    <property type="entry name" value="EUKARYOTIC TRANSLATION INITIATION FACTOR 3 SUBUNIT F-RELATED"/>
    <property type="match status" value="1"/>
</dbReference>
<protein>
    <recommendedName>
        <fullName evidence="1">MPN domain-containing protein</fullName>
    </recommendedName>
</protein>
<dbReference type="EMBL" id="LWCA01000100">
    <property type="protein sequence ID" value="OAF70900.1"/>
    <property type="molecule type" value="Genomic_DNA"/>
</dbReference>
<keyword evidence="3" id="KW-1185">Reference proteome</keyword>
<dbReference type="SMART" id="SM00232">
    <property type="entry name" value="JAB_MPN"/>
    <property type="match status" value="1"/>
</dbReference>
<organism evidence="2 3">
    <name type="scientific">Intoshia linei</name>
    <dbReference type="NCBI Taxonomy" id="1819745"/>
    <lineage>
        <taxon>Eukaryota</taxon>
        <taxon>Metazoa</taxon>
        <taxon>Spiralia</taxon>
        <taxon>Lophotrochozoa</taxon>
        <taxon>Mesozoa</taxon>
        <taxon>Orthonectida</taxon>
        <taxon>Rhopaluridae</taxon>
        <taxon>Intoshia</taxon>
    </lineage>
</organism>
<sequence length="351" mass="40036">MTKQNSTESIIDIKIQEILKSEIVNKRELKSRIKRVIVHPLVLLSVVDHFSRITTNSTICRVAGILLGTIRNGVLDVSNSFAVPFDEDDSDASVWFFDHVYLERMYSMTRKINAKEIIVGWYHTGPKCDKTDLEISETIMNYCDDPILLVVDTIPKGACLPSHAFYVRETVRNDGKSTKKSLEYLPCQIDAEEAEEVGVEHLLRDLKTITPYGTLQERIYHQIVGLDGLKNKIDSLVEYLVDVTEYGKEQSYEIIYLLQDVFNLIPTFKPQYFNDALCVRTNDQKMTLYISSMVRTIIALNNLIDNRIYNMENDIKVEKAIVAKKEAAALKAEKEAKKAAAKTTTIEKQND</sequence>
<dbReference type="InterPro" id="IPR037518">
    <property type="entry name" value="MPN"/>
</dbReference>
<dbReference type="InterPro" id="IPR000555">
    <property type="entry name" value="JAMM/MPN+_dom"/>
</dbReference>
<dbReference type="Pfam" id="PF01398">
    <property type="entry name" value="JAB"/>
    <property type="match status" value="1"/>
</dbReference>
<evidence type="ECO:0000259" key="1">
    <source>
        <dbReference type="PROSITE" id="PS50249"/>
    </source>
</evidence>
<dbReference type="Gene3D" id="3.40.140.10">
    <property type="entry name" value="Cytidine Deaminase, domain 2"/>
    <property type="match status" value="1"/>
</dbReference>
<dbReference type="PANTHER" id="PTHR10540:SF7">
    <property type="entry name" value="26S PROTEASOME NON-ATPASE REGULATORY SUBUNIT 7"/>
    <property type="match status" value="1"/>
</dbReference>
<dbReference type="PROSITE" id="PS50249">
    <property type="entry name" value="MPN"/>
    <property type="match status" value="1"/>
</dbReference>
<dbReference type="Pfam" id="PF13012">
    <property type="entry name" value="MitMem_reg"/>
    <property type="match status" value="1"/>
</dbReference>